<comment type="caution">
    <text evidence="3">The sequence shown here is derived from an EMBL/GenBank/DDBJ whole genome shotgun (WGS) entry which is preliminary data.</text>
</comment>
<name>A0ABU9ECJ7_9BACT</name>
<reference evidence="3 4" key="1">
    <citation type="submission" date="2024-02" db="EMBL/GenBank/DDBJ databases">
        <title>A novel Gemmatimonadota bacterium.</title>
        <authorList>
            <person name="Du Z.-J."/>
            <person name="Ye Y.-Q."/>
        </authorList>
    </citation>
    <scope>NUCLEOTIDE SEQUENCE [LARGE SCALE GENOMIC DNA]</scope>
    <source>
        <strain evidence="3 4">DH-20</strain>
    </source>
</reference>
<feature type="compositionally biased region" description="Low complexity" evidence="1">
    <location>
        <begin position="29"/>
        <end position="44"/>
    </location>
</feature>
<evidence type="ECO:0000313" key="3">
    <source>
        <dbReference type="EMBL" id="MEK9502434.1"/>
    </source>
</evidence>
<evidence type="ECO:0000313" key="4">
    <source>
        <dbReference type="Proteomes" id="UP001484239"/>
    </source>
</evidence>
<keyword evidence="2" id="KW-0812">Transmembrane</keyword>
<dbReference type="EMBL" id="JBBHLI010000011">
    <property type="protein sequence ID" value="MEK9502434.1"/>
    <property type="molecule type" value="Genomic_DNA"/>
</dbReference>
<feature type="compositionally biased region" description="Basic and acidic residues" evidence="1">
    <location>
        <begin position="18"/>
        <end position="28"/>
    </location>
</feature>
<gene>
    <name evidence="3" type="ORF">WI372_15680</name>
</gene>
<proteinExistence type="predicted"/>
<keyword evidence="2" id="KW-0472">Membrane</keyword>
<sequence length="158" mass="16769">MTPIDPDDRDLLEAFEQLRADDRRRTPDAEAMFARARSEAAASAGRDGVVGSPPSGWTGRARRASRLRWAVPGIGVAMAAAVAALLLVDPADDGADFDRVVEAWGQTGGSWRAPTDELLRMPGDELLRGLPRIGGLPSLSPTALDVPVLDDSGRENPS</sequence>
<evidence type="ECO:0000256" key="2">
    <source>
        <dbReference type="SAM" id="Phobius"/>
    </source>
</evidence>
<keyword evidence="4" id="KW-1185">Reference proteome</keyword>
<organism evidence="3 4">
    <name type="scientific">Gaopeijia maritima</name>
    <dbReference type="NCBI Taxonomy" id="3119007"/>
    <lineage>
        <taxon>Bacteria</taxon>
        <taxon>Pseudomonadati</taxon>
        <taxon>Gemmatimonadota</taxon>
        <taxon>Longimicrobiia</taxon>
        <taxon>Gaopeijiales</taxon>
        <taxon>Gaopeijiaceae</taxon>
        <taxon>Gaopeijia</taxon>
    </lineage>
</organism>
<accession>A0ABU9ECJ7</accession>
<dbReference type="Proteomes" id="UP001484239">
    <property type="component" value="Unassembled WGS sequence"/>
</dbReference>
<evidence type="ECO:0000256" key="1">
    <source>
        <dbReference type="SAM" id="MobiDB-lite"/>
    </source>
</evidence>
<feature type="transmembrane region" description="Helical" evidence="2">
    <location>
        <begin position="69"/>
        <end position="88"/>
    </location>
</feature>
<dbReference type="RefSeq" id="WP_405283935.1">
    <property type="nucleotide sequence ID" value="NZ_CP144380.1"/>
</dbReference>
<feature type="region of interest" description="Disordered" evidence="1">
    <location>
        <begin position="18"/>
        <end position="62"/>
    </location>
</feature>
<feature type="region of interest" description="Disordered" evidence="1">
    <location>
        <begin position="133"/>
        <end position="158"/>
    </location>
</feature>
<keyword evidence="2" id="KW-1133">Transmembrane helix</keyword>
<protein>
    <submittedName>
        <fullName evidence="3">Uncharacterized protein</fullName>
    </submittedName>
</protein>